<name>A0A1I2T4S2_9BACL</name>
<dbReference type="PANTHER" id="PTHR12149:SF8">
    <property type="entry name" value="PROTEIN-RIBULOSAMINE 3-KINASE"/>
    <property type="match status" value="1"/>
</dbReference>
<keyword evidence="1 2" id="KW-0418">Kinase</keyword>
<dbReference type="STRING" id="269670.SAMN02982927_02159"/>
<comment type="similarity">
    <text evidence="1">Belongs to the fructosamine kinase family.</text>
</comment>
<accession>A0A1I2T4S2</accession>
<evidence type="ECO:0000313" key="3">
    <source>
        <dbReference type="Proteomes" id="UP000198752"/>
    </source>
</evidence>
<dbReference type="InterPro" id="IPR016477">
    <property type="entry name" value="Fructo-/Ketosamine-3-kinase"/>
</dbReference>
<dbReference type="Gene3D" id="3.90.1200.10">
    <property type="match status" value="1"/>
</dbReference>
<dbReference type="GO" id="GO:0016301">
    <property type="term" value="F:kinase activity"/>
    <property type="evidence" value="ECO:0007669"/>
    <property type="project" value="UniProtKB-UniRule"/>
</dbReference>
<sequence length="285" mass="31866">MVNDWINQLPLEDVIQVTRVGGGDVNQAYRIDTGKESYFLLAQPNQPQSFYAGEVAGLSAFKEAGIQAPRVIASGQINGDAYLLLNCLEHGTGKQSDLGKLVAHLHRHQSPNGKFGFDYPYSGSSISFNNDWTDSWTELFVNRRLDVLGSLLQKKQLWMNHEVTLYEKVRDRIVSELARHSSKPVLLHGDLWGGNYMFLADGSPALIDPAAVYGDRELDLGVTTVFGGFTSEFYRAYVSSYPFDEGYEKRLAYYQLYYLMVHLNKFGSSYAGSVSATMSKIANEN</sequence>
<dbReference type="SUPFAM" id="SSF56112">
    <property type="entry name" value="Protein kinase-like (PK-like)"/>
    <property type="match status" value="1"/>
</dbReference>
<dbReference type="Proteomes" id="UP000198752">
    <property type="component" value="Unassembled WGS sequence"/>
</dbReference>
<dbReference type="OrthoDB" id="5291879at2"/>
<dbReference type="AlphaFoldDB" id="A0A1I2T4S2"/>
<dbReference type="PANTHER" id="PTHR12149">
    <property type="entry name" value="FRUCTOSAMINE 3 KINASE-RELATED PROTEIN"/>
    <property type="match status" value="1"/>
</dbReference>
<dbReference type="PIRSF" id="PIRSF006221">
    <property type="entry name" value="Ketosamine-3-kinase"/>
    <property type="match status" value="1"/>
</dbReference>
<gene>
    <name evidence="2" type="ORF">SAMN02982927_02159</name>
</gene>
<protein>
    <submittedName>
        <fullName evidence="2">Fructosamine-3-kinase</fullName>
    </submittedName>
</protein>
<dbReference type="EMBL" id="FOOY01000014">
    <property type="protein sequence ID" value="SFG59798.1"/>
    <property type="molecule type" value="Genomic_DNA"/>
</dbReference>
<dbReference type="InterPro" id="IPR011009">
    <property type="entry name" value="Kinase-like_dom_sf"/>
</dbReference>
<evidence type="ECO:0000256" key="1">
    <source>
        <dbReference type="PIRNR" id="PIRNR006221"/>
    </source>
</evidence>
<dbReference type="Gene3D" id="3.30.200.20">
    <property type="entry name" value="Phosphorylase Kinase, domain 1"/>
    <property type="match status" value="1"/>
</dbReference>
<keyword evidence="1" id="KW-0808">Transferase</keyword>
<dbReference type="Pfam" id="PF03881">
    <property type="entry name" value="Fructosamin_kin"/>
    <property type="match status" value="1"/>
</dbReference>
<evidence type="ECO:0000313" key="2">
    <source>
        <dbReference type="EMBL" id="SFG59798.1"/>
    </source>
</evidence>
<organism evidence="2 3">
    <name type="scientific">Sporolactobacillus nakayamae</name>
    <dbReference type="NCBI Taxonomy" id="269670"/>
    <lineage>
        <taxon>Bacteria</taxon>
        <taxon>Bacillati</taxon>
        <taxon>Bacillota</taxon>
        <taxon>Bacilli</taxon>
        <taxon>Bacillales</taxon>
        <taxon>Sporolactobacillaceae</taxon>
        <taxon>Sporolactobacillus</taxon>
    </lineage>
</organism>
<keyword evidence="3" id="KW-1185">Reference proteome</keyword>
<reference evidence="3" key="1">
    <citation type="submission" date="2016-10" db="EMBL/GenBank/DDBJ databases">
        <authorList>
            <person name="Varghese N."/>
            <person name="Submissions S."/>
        </authorList>
    </citation>
    <scope>NUCLEOTIDE SEQUENCE [LARGE SCALE GENOMIC DNA]</scope>
    <source>
        <strain evidence="3">ATCC 700379</strain>
    </source>
</reference>
<dbReference type="RefSeq" id="WP_093672825.1">
    <property type="nucleotide sequence ID" value="NZ_FOOY01000014.1"/>
</dbReference>
<proteinExistence type="inferred from homology"/>